<dbReference type="InterPro" id="IPR036259">
    <property type="entry name" value="MFS_trans_sf"/>
</dbReference>
<feature type="domain" description="Major facilitator superfamily (MFS) profile" evidence="8">
    <location>
        <begin position="17"/>
        <end position="462"/>
    </location>
</feature>
<evidence type="ECO:0000256" key="2">
    <source>
        <dbReference type="ARBA" id="ARBA00022448"/>
    </source>
</evidence>
<evidence type="ECO:0000256" key="7">
    <source>
        <dbReference type="SAM" id="Phobius"/>
    </source>
</evidence>
<feature type="transmembrane region" description="Helical" evidence="7">
    <location>
        <begin position="366"/>
        <end position="391"/>
    </location>
</feature>
<dbReference type="Gene3D" id="1.20.1720.10">
    <property type="entry name" value="Multidrug resistance protein D"/>
    <property type="match status" value="1"/>
</dbReference>
<proteinExistence type="predicted"/>
<feature type="transmembrane region" description="Helical" evidence="7">
    <location>
        <begin position="59"/>
        <end position="76"/>
    </location>
</feature>
<gene>
    <name evidence="9" type="ORF">CLV30_10790</name>
</gene>
<feature type="transmembrane region" description="Helical" evidence="7">
    <location>
        <begin position="335"/>
        <end position="354"/>
    </location>
</feature>
<feature type="transmembrane region" description="Helical" evidence="7">
    <location>
        <begin position="227"/>
        <end position="248"/>
    </location>
</feature>
<dbReference type="Pfam" id="PF07690">
    <property type="entry name" value="MFS_1"/>
    <property type="match status" value="1"/>
</dbReference>
<name>A0A2P8E2C2_9ACTN</name>
<evidence type="ECO:0000256" key="4">
    <source>
        <dbReference type="ARBA" id="ARBA00022692"/>
    </source>
</evidence>
<dbReference type="CDD" id="cd17321">
    <property type="entry name" value="MFS_MMR_MDR_like"/>
    <property type="match status" value="1"/>
</dbReference>
<keyword evidence="5 7" id="KW-1133">Transmembrane helix</keyword>
<feature type="transmembrane region" description="Helical" evidence="7">
    <location>
        <begin position="435"/>
        <end position="457"/>
    </location>
</feature>
<evidence type="ECO:0000256" key="1">
    <source>
        <dbReference type="ARBA" id="ARBA00004651"/>
    </source>
</evidence>
<evidence type="ECO:0000259" key="8">
    <source>
        <dbReference type="PROSITE" id="PS50850"/>
    </source>
</evidence>
<feature type="transmembrane region" description="Helical" evidence="7">
    <location>
        <begin position="309"/>
        <end position="328"/>
    </location>
</feature>
<dbReference type="GO" id="GO:0005886">
    <property type="term" value="C:plasma membrane"/>
    <property type="evidence" value="ECO:0007669"/>
    <property type="project" value="UniProtKB-SubCell"/>
</dbReference>
<organism evidence="9 10">
    <name type="scientific">Haloactinopolyspora alba</name>
    <dbReference type="NCBI Taxonomy" id="648780"/>
    <lineage>
        <taxon>Bacteria</taxon>
        <taxon>Bacillati</taxon>
        <taxon>Actinomycetota</taxon>
        <taxon>Actinomycetes</taxon>
        <taxon>Jiangellales</taxon>
        <taxon>Jiangellaceae</taxon>
        <taxon>Haloactinopolyspora</taxon>
    </lineage>
</organism>
<evidence type="ECO:0000313" key="10">
    <source>
        <dbReference type="Proteomes" id="UP000243528"/>
    </source>
</evidence>
<evidence type="ECO:0000313" key="9">
    <source>
        <dbReference type="EMBL" id="PSL03609.1"/>
    </source>
</evidence>
<dbReference type="PANTHER" id="PTHR42718:SF42">
    <property type="entry name" value="EXPORT PROTEIN"/>
    <property type="match status" value="1"/>
</dbReference>
<dbReference type="InterPro" id="IPR004638">
    <property type="entry name" value="EmrB-like"/>
</dbReference>
<feature type="transmembrane region" description="Helical" evidence="7">
    <location>
        <begin position="403"/>
        <end position="423"/>
    </location>
</feature>
<feature type="transmembrane region" description="Helical" evidence="7">
    <location>
        <begin position="269"/>
        <end position="294"/>
    </location>
</feature>
<evidence type="ECO:0000256" key="3">
    <source>
        <dbReference type="ARBA" id="ARBA00022475"/>
    </source>
</evidence>
<keyword evidence="2" id="KW-0813">Transport</keyword>
<dbReference type="SUPFAM" id="SSF103473">
    <property type="entry name" value="MFS general substrate transporter"/>
    <property type="match status" value="1"/>
</dbReference>
<keyword evidence="3" id="KW-1003">Cell membrane</keyword>
<comment type="caution">
    <text evidence="9">The sequence shown here is derived from an EMBL/GenBank/DDBJ whole genome shotgun (WGS) entry which is preliminary data.</text>
</comment>
<feature type="transmembrane region" description="Helical" evidence="7">
    <location>
        <begin position="171"/>
        <end position="191"/>
    </location>
</feature>
<keyword evidence="6 7" id="KW-0472">Membrane</keyword>
<feature type="transmembrane region" description="Helical" evidence="7">
    <location>
        <begin position="108"/>
        <end position="129"/>
    </location>
</feature>
<feature type="transmembrane region" description="Helical" evidence="7">
    <location>
        <begin position="83"/>
        <end position="102"/>
    </location>
</feature>
<keyword evidence="4 7" id="KW-0812">Transmembrane</keyword>
<dbReference type="EMBL" id="PYGE01000007">
    <property type="protein sequence ID" value="PSL03609.1"/>
    <property type="molecule type" value="Genomic_DNA"/>
</dbReference>
<dbReference type="NCBIfam" id="TIGR00711">
    <property type="entry name" value="efflux_EmrB"/>
    <property type="match status" value="1"/>
</dbReference>
<dbReference type="InterPro" id="IPR011701">
    <property type="entry name" value="MFS"/>
</dbReference>
<dbReference type="GO" id="GO:0022857">
    <property type="term" value="F:transmembrane transporter activity"/>
    <property type="evidence" value="ECO:0007669"/>
    <property type="project" value="InterPro"/>
</dbReference>
<dbReference type="RefSeq" id="WP_205740753.1">
    <property type="nucleotide sequence ID" value="NZ_PYGE01000007.1"/>
</dbReference>
<dbReference type="Proteomes" id="UP000243528">
    <property type="component" value="Unassembled WGS sequence"/>
</dbReference>
<dbReference type="Gene3D" id="1.20.1250.20">
    <property type="entry name" value="MFS general substrate transporter like domains"/>
    <property type="match status" value="1"/>
</dbReference>
<feature type="transmembrane region" description="Helical" evidence="7">
    <location>
        <begin position="203"/>
        <end position="221"/>
    </location>
</feature>
<feature type="transmembrane region" description="Helical" evidence="7">
    <location>
        <begin position="141"/>
        <end position="159"/>
    </location>
</feature>
<dbReference type="AlphaFoldDB" id="A0A2P8E2C2"/>
<comment type="subcellular location">
    <subcellularLocation>
        <location evidence="1">Cell membrane</location>
        <topology evidence="1">Multi-pass membrane protein</topology>
    </subcellularLocation>
</comment>
<feature type="transmembrane region" description="Helical" evidence="7">
    <location>
        <begin position="16"/>
        <end position="39"/>
    </location>
</feature>
<reference evidence="9 10" key="1">
    <citation type="submission" date="2018-03" db="EMBL/GenBank/DDBJ databases">
        <title>Genomic Encyclopedia of Archaeal and Bacterial Type Strains, Phase II (KMG-II): from individual species to whole genera.</title>
        <authorList>
            <person name="Goeker M."/>
        </authorList>
    </citation>
    <scope>NUCLEOTIDE SEQUENCE [LARGE SCALE GENOMIC DNA]</scope>
    <source>
        <strain evidence="9 10">DSM 45211</strain>
    </source>
</reference>
<evidence type="ECO:0000256" key="6">
    <source>
        <dbReference type="ARBA" id="ARBA00023136"/>
    </source>
</evidence>
<evidence type="ECO:0000256" key="5">
    <source>
        <dbReference type="ARBA" id="ARBA00022989"/>
    </source>
</evidence>
<protein>
    <submittedName>
        <fullName evidence="9">EmrB/QacA subfamily drug resistance transporter</fullName>
    </submittedName>
</protein>
<dbReference type="InterPro" id="IPR020846">
    <property type="entry name" value="MFS_dom"/>
</dbReference>
<dbReference type="PROSITE" id="PS50850">
    <property type="entry name" value="MFS"/>
    <property type="match status" value="1"/>
</dbReference>
<dbReference type="PRINTS" id="PR01036">
    <property type="entry name" value="TCRTETB"/>
</dbReference>
<dbReference type="PANTHER" id="PTHR42718">
    <property type="entry name" value="MAJOR FACILITATOR SUPERFAMILY MULTIDRUG TRANSPORTER MFSC"/>
    <property type="match status" value="1"/>
</dbReference>
<sequence>MRIDNGGIRTPPRRTWTLLLASLGAFLASLDVVVVATALPVLRADLGADLADLEWTLNAYNLAFACLILTGAALGDRFGRRRTYVTGVGVFVAASGAAALSSSAGELIAARVFQGAGAALVLPLTLTLISDIFPAAKRAAAIGIWGGVSGLGVAIGPVLGGAITEGISWQWIFWINVPVGVVVMVLSAALLRESHGPRPQLDIRGMLSAASGLFLLTWAAVRAPEIGWGSAEVVTALVAGSVVMVGFVQWEQRATFPMLPLGYLRRRGFAGGNGVIFFQFLSLVGALFMIAQLFQTGLGYSPLDAGLRILVWTAMPMVGAPIAGLLSGRFGTRPLMLLGLVLQSAGLAWVALVAEVGMGYPTLVPPLVVAGVGISMIFGTSATTAVAAVPLEDSGVAAGTNSALREVGAVFGVAIVGAVFAANGSYASASSFLDGFVPAVWTAAGLAALGIVVAFVVPGRSVDAAEAAAAPGDDAVGARV</sequence>
<keyword evidence="10" id="KW-1185">Reference proteome</keyword>
<accession>A0A2P8E2C2</accession>